<feature type="region of interest" description="Disordered" evidence="14">
    <location>
        <begin position="580"/>
        <end position="601"/>
    </location>
</feature>
<name>A0AAV5QMZ9_9ASCO</name>
<evidence type="ECO:0000256" key="2">
    <source>
        <dbReference type="ARBA" id="ARBA00004922"/>
    </source>
</evidence>
<dbReference type="Pfam" id="PF01532">
    <property type="entry name" value="Glyco_hydro_47"/>
    <property type="match status" value="1"/>
</dbReference>
<proteinExistence type="inferred from homology"/>
<evidence type="ECO:0000256" key="3">
    <source>
        <dbReference type="ARBA" id="ARBA00007658"/>
    </source>
</evidence>
<dbReference type="GO" id="GO:0005509">
    <property type="term" value="F:calcium ion binding"/>
    <property type="evidence" value="ECO:0007669"/>
    <property type="project" value="InterPro"/>
</dbReference>
<keyword evidence="6 11" id="KW-0106">Calcium</keyword>
<keyword evidence="13" id="KW-0326">Glycosidase</keyword>
<sequence>MPTIDPWKPSSKPGLPTHYREKPKLNEYGSLGSSRNQKWWLFPKKKLGKLLSLLVILYLGYSWFTKSPSSASSSSSFINTPQANVARQNKVKQVFVESFDDYADHAWGTDVYKTISKTGKNMGPKPLGWMIVDSLDTLYLMGLKPQIKKSRKWVDEVLDYDMDYEVNTFETTIRMLGGLLSAYHLSNNDKLYLDKAIDLADRLLGAFDSATGLPYSSVNLHTGQGIPSMIDAGASSTAEVATLQLEFKYLAQLTGNPVYWEKVEKVIEVLYNVNQPTDGLVPIFIQPDTGKFRGNLLRLGSRGDSYYEYLLKQHLQTGERIYAQLYRESVNGVKKHMVRKSGPSGLSYIGELEHGINGQFSSKMDHLVCFYGGLLALGATDGETVEDYRRHHLWTSTRNDDLQLGKEITKACYMMYHQTETGLAPEIVVFNDDPAANGDFYIKRNDRHNLQRPETVESLFILYRITKDPIYRQWGWEIFENFVKYTKVPIGGKGYDSINDVTNPDNVGFRNNMESFWLAETLKYLYLLFEEDFNVTPLNKVVFNTEAHPLPMFSPKFATGWKLEKNLGNDFGVEQTVNFAGRNRGNDRDSQGRLKEEDDGM</sequence>
<dbReference type="Proteomes" id="UP001360560">
    <property type="component" value="Unassembled WGS sequence"/>
</dbReference>
<dbReference type="InterPro" id="IPR012341">
    <property type="entry name" value="6hp_glycosidase-like_sf"/>
</dbReference>
<dbReference type="SUPFAM" id="SSF48225">
    <property type="entry name" value="Seven-hairpin glycosidases"/>
    <property type="match status" value="1"/>
</dbReference>
<protein>
    <recommendedName>
        <fullName evidence="13">alpha-1,2-Mannosidase</fullName>
        <ecNumber evidence="13">3.2.1.-</ecNumber>
    </recommendedName>
</protein>
<evidence type="ECO:0000256" key="11">
    <source>
        <dbReference type="PIRSR" id="PIRSR601382-2"/>
    </source>
</evidence>
<dbReference type="RefSeq" id="XP_064852952.1">
    <property type="nucleotide sequence ID" value="XM_064996880.1"/>
</dbReference>
<dbReference type="GO" id="GO:0004571">
    <property type="term" value="F:mannosyl-oligosaccharide 1,2-alpha-mannosidase activity"/>
    <property type="evidence" value="ECO:0007669"/>
    <property type="project" value="UniProtKB-EC"/>
</dbReference>
<evidence type="ECO:0000313" key="15">
    <source>
        <dbReference type="EMBL" id="GMM35956.1"/>
    </source>
</evidence>
<keyword evidence="16" id="KW-1185">Reference proteome</keyword>
<reference evidence="15 16" key="1">
    <citation type="journal article" date="2023" name="Elife">
        <title>Identification of key yeast species and microbe-microbe interactions impacting larval growth of Drosophila in the wild.</title>
        <authorList>
            <person name="Mure A."/>
            <person name="Sugiura Y."/>
            <person name="Maeda R."/>
            <person name="Honda K."/>
            <person name="Sakurai N."/>
            <person name="Takahashi Y."/>
            <person name="Watada M."/>
            <person name="Katoh T."/>
            <person name="Gotoh A."/>
            <person name="Gotoh Y."/>
            <person name="Taniguchi I."/>
            <person name="Nakamura K."/>
            <person name="Hayashi T."/>
            <person name="Katayama T."/>
            <person name="Uemura T."/>
            <person name="Hattori Y."/>
        </authorList>
    </citation>
    <scope>NUCLEOTIDE SEQUENCE [LARGE SCALE GENOMIC DNA]</scope>
    <source>
        <strain evidence="15 16">SC-9</strain>
    </source>
</reference>
<dbReference type="PANTHER" id="PTHR11742:SF55">
    <property type="entry name" value="ENDOPLASMIC RETICULUM MANNOSYL-OLIGOSACCHARIDE 1,2-ALPHA-MANNOSIDASE"/>
    <property type="match status" value="1"/>
</dbReference>
<keyword evidence="5 13" id="KW-0378">Hydrolase</keyword>
<feature type="disulfide bond" evidence="12">
    <location>
        <begin position="369"/>
        <end position="412"/>
    </location>
</feature>
<feature type="active site" evidence="10">
    <location>
        <position position="304"/>
    </location>
</feature>
<evidence type="ECO:0000256" key="9">
    <source>
        <dbReference type="ARBA" id="ARBA00048605"/>
    </source>
</evidence>
<feature type="compositionally biased region" description="Basic and acidic residues" evidence="14">
    <location>
        <begin position="584"/>
        <end position="601"/>
    </location>
</feature>
<dbReference type="GO" id="GO:0005783">
    <property type="term" value="C:endoplasmic reticulum"/>
    <property type="evidence" value="ECO:0007669"/>
    <property type="project" value="TreeGrafter"/>
</dbReference>
<evidence type="ECO:0000256" key="12">
    <source>
        <dbReference type="PIRSR" id="PIRSR601382-3"/>
    </source>
</evidence>
<evidence type="ECO:0000256" key="14">
    <source>
        <dbReference type="SAM" id="MobiDB-lite"/>
    </source>
</evidence>
<keyword evidence="7 12" id="KW-1015">Disulfide bond</keyword>
<dbReference type="PANTHER" id="PTHR11742">
    <property type="entry name" value="MANNOSYL-OLIGOSACCHARIDE ALPHA-1,2-MANNOSIDASE-RELATED"/>
    <property type="match status" value="1"/>
</dbReference>
<evidence type="ECO:0000256" key="4">
    <source>
        <dbReference type="ARBA" id="ARBA00022723"/>
    </source>
</evidence>
<evidence type="ECO:0000256" key="10">
    <source>
        <dbReference type="PIRSR" id="PIRSR601382-1"/>
    </source>
</evidence>
<comment type="pathway">
    <text evidence="2">Protein modification; protein glycosylation.</text>
</comment>
<comment type="caution">
    <text evidence="15">The sequence shown here is derived from an EMBL/GenBank/DDBJ whole genome shotgun (WGS) entry which is preliminary data.</text>
</comment>
<accession>A0AAV5QMZ9</accession>
<dbReference type="GO" id="GO:0036503">
    <property type="term" value="P:ERAD pathway"/>
    <property type="evidence" value="ECO:0007669"/>
    <property type="project" value="UniProtKB-ARBA"/>
</dbReference>
<dbReference type="InterPro" id="IPR001382">
    <property type="entry name" value="Glyco_hydro_47"/>
</dbReference>
<feature type="active site" description="Proton donor" evidence="10">
    <location>
        <position position="170"/>
    </location>
</feature>
<comment type="catalytic activity">
    <reaction evidence="9">
        <text>N(4)-(alpha-D-Man-(1-&gt;2)-alpha-D-Man-(1-&gt;2)-alpha-D-Man-(1-&gt;3)-[alpha-D-Man-(1-&gt;2)-alpha-D-Man-(1-&gt;3)-[alpha-D-Man-(1-&gt;2)-alpha-D-Man-(1-&gt;6)]-alpha-D-Man-(1-&gt;6)]-beta-D-Man-(1-&gt;4)-beta-D-GlcNAc-(1-&gt;4)-beta-D-GlcNAc)-L-asparaginyl-[protein] (N-glucan mannose isomer 9A1,2,3B1,2,3) + 4 H2O = N(4)-(alpha-D-Man-(1-&gt;3)-[alpha-D-Man-(1-&gt;3)-[alpha-D-Man-(1-&gt;6)]-alpha-D-Man-(1-&gt;6)]-beta-D-Man-(1-&gt;4)-beta-D-GlcNAc-(1-&gt;4)-beta-D-GlcNAc)-L-asparaginyl-[protein] (N-glucan mannose isomer 5A1,2) + 4 beta-D-mannose</text>
        <dbReference type="Rhea" id="RHEA:56008"/>
        <dbReference type="Rhea" id="RHEA-COMP:14356"/>
        <dbReference type="Rhea" id="RHEA-COMP:14367"/>
        <dbReference type="ChEBI" id="CHEBI:15377"/>
        <dbReference type="ChEBI" id="CHEBI:28563"/>
        <dbReference type="ChEBI" id="CHEBI:59087"/>
        <dbReference type="ChEBI" id="CHEBI:139493"/>
        <dbReference type="EC" id="3.2.1.113"/>
    </reaction>
</comment>
<dbReference type="PRINTS" id="PR00747">
    <property type="entry name" value="GLYHDRLASE47"/>
</dbReference>
<dbReference type="EMBL" id="BTFZ01000011">
    <property type="protein sequence ID" value="GMM35956.1"/>
    <property type="molecule type" value="Genomic_DNA"/>
</dbReference>
<evidence type="ECO:0000256" key="6">
    <source>
        <dbReference type="ARBA" id="ARBA00022837"/>
    </source>
</evidence>
<evidence type="ECO:0000313" key="16">
    <source>
        <dbReference type="Proteomes" id="UP001360560"/>
    </source>
</evidence>
<feature type="active site" evidence="10">
    <location>
        <position position="454"/>
    </location>
</feature>
<dbReference type="EC" id="3.2.1.-" evidence="13"/>
<evidence type="ECO:0000256" key="13">
    <source>
        <dbReference type="RuleBase" id="RU361193"/>
    </source>
</evidence>
<keyword evidence="4 11" id="KW-0479">Metal-binding</keyword>
<dbReference type="GeneID" id="90073931"/>
<comment type="catalytic activity">
    <reaction evidence="8">
        <text>N(4)-(alpha-D-Man-(1-&gt;2)-alpha-D-Man-(1-&gt;2)-alpha-D-Man-(1-&gt;3)-[alpha-D-Man-(1-&gt;3)-[alpha-D-Man-(1-&gt;2)-alpha-D-Man-(1-&gt;6)]-alpha-D-Man-(1-&gt;6)]-beta-D-Man-(1-&gt;4)-beta-D-GlcNAc-(1-&gt;4)-beta-D-GlcNAc)-L-asparaginyl-[protein] (N-glucan mannose isomer 8A1,2,3B1,3) + 3 H2O = N(4)-(alpha-D-Man-(1-&gt;3)-[alpha-D-Man-(1-&gt;3)-[alpha-D-Man-(1-&gt;6)]-alpha-D-Man-(1-&gt;6)]-beta-D-Man-(1-&gt;4)-beta-D-GlcNAc-(1-&gt;4)-beta-D-GlcNAc)-L-asparaginyl-[protein] (N-glucan mannose isomer 5A1,2) + 3 beta-D-mannose</text>
        <dbReference type="Rhea" id="RHEA:56028"/>
        <dbReference type="Rhea" id="RHEA-COMP:14358"/>
        <dbReference type="Rhea" id="RHEA-COMP:14367"/>
        <dbReference type="ChEBI" id="CHEBI:15377"/>
        <dbReference type="ChEBI" id="CHEBI:28563"/>
        <dbReference type="ChEBI" id="CHEBI:59087"/>
        <dbReference type="ChEBI" id="CHEBI:60628"/>
        <dbReference type="EC" id="3.2.1.113"/>
    </reaction>
</comment>
<gene>
    <name evidence="15" type="ORF">DASC09_032810</name>
</gene>
<organism evidence="15 16">
    <name type="scientific">Saccharomycopsis crataegensis</name>
    <dbReference type="NCBI Taxonomy" id="43959"/>
    <lineage>
        <taxon>Eukaryota</taxon>
        <taxon>Fungi</taxon>
        <taxon>Dikarya</taxon>
        <taxon>Ascomycota</taxon>
        <taxon>Saccharomycotina</taxon>
        <taxon>Saccharomycetes</taxon>
        <taxon>Saccharomycopsidaceae</taxon>
        <taxon>Saccharomycopsis</taxon>
    </lineage>
</organism>
<feature type="binding site" evidence="11">
    <location>
        <position position="545"/>
    </location>
    <ligand>
        <name>Ca(2+)</name>
        <dbReference type="ChEBI" id="CHEBI:29108"/>
    </ligand>
</feature>
<dbReference type="Gene3D" id="1.50.10.10">
    <property type="match status" value="1"/>
</dbReference>
<comment type="similarity">
    <text evidence="3 13">Belongs to the glycosyl hydrolase 47 family.</text>
</comment>
<evidence type="ECO:0000256" key="1">
    <source>
        <dbReference type="ARBA" id="ARBA00001913"/>
    </source>
</evidence>
<dbReference type="InterPro" id="IPR050749">
    <property type="entry name" value="Glycosyl_Hydrolase_47"/>
</dbReference>
<evidence type="ECO:0000256" key="8">
    <source>
        <dbReference type="ARBA" id="ARBA00047669"/>
    </source>
</evidence>
<comment type="cofactor">
    <cofactor evidence="1 11">
        <name>Ca(2+)</name>
        <dbReference type="ChEBI" id="CHEBI:29108"/>
    </cofactor>
</comment>
<dbReference type="AlphaFoldDB" id="A0AAV5QMZ9"/>
<evidence type="ECO:0000256" key="5">
    <source>
        <dbReference type="ARBA" id="ARBA00022801"/>
    </source>
</evidence>
<feature type="active site" description="Proton donor" evidence="10">
    <location>
        <position position="426"/>
    </location>
</feature>
<dbReference type="InterPro" id="IPR036026">
    <property type="entry name" value="Seven-hairpin_glycosidases"/>
</dbReference>
<dbReference type="GO" id="GO:0005975">
    <property type="term" value="P:carbohydrate metabolic process"/>
    <property type="evidence" value="ECO:0007669"/>
    <property type="project" value="InterPro"/>
</dbReference>
<dbReference type="GO" id="GO:0016020">
    <property type="term" value="C:membrane"/>
    <property type="evidence" value="ECO:0007669"/>
    <property type="project" value="InterPro"/>
</dbReference>
<evidence type="ECO:0000256" key="7">
    <source>
        <dbReference type="ARBA" id="ARBA00023157"/>
    </source>
</evidence>